<dbReference type="Pfam" id="PF03083">
    <property type="entry name" value="MtN3_slv"/>
    <property type="match status" value="2"/>
</dbReference>
<evidence type="ECO:0000256" key="9">
    <source>
        <dbReference type="ARBA" id="ARBA00023136"/>
    </source>
</evidence>
<keyword evidence="7" id="KW-0677">Repeat</keyword>
<reference evidence="13" key="1">
    <citation type="submission" date="2022-05" db="EMBL/GenBank/DDBJ databases">
        <title>The Musa troglodytarum L. genome provides insights into the mechanism of non-climacteric behaviour and enrichment of carotenoids.</title>
        <authorList>
            <person name="Wang J."/>
        </authorList>
    </citation>
    <scope>NUCLEOTIDE SEQUENCE</scope>
    <source>
        <tissue evidence="13">Leaf</tissue>
    </source>
</reference>
<dbReference type="EMBL" id="CP097504">
    <property type="protein sequence ID" value="URD86040.1"/>
    <property type="molecule type" value="Genomic_DNA"/>
</dbReference>
<dbReference type="AlphaFoldDB" id="A0A9E7JM13"/>
<dbReference type="GO" id="GO:0005886">
    <property type="term" value="C:plasma membrane"/>
    <property type="evidence" value="ECO:0007669"/>
    <property type="project" value="UniProtKB-SubCell"/>
</dbReference>
<evidence type="ECO:0000256" key="12">
    <source>
        <dbReference type="SAM" id="MobiDB-lite"/>
    </source>
</evidence>
<evidence type="ECO:0000256" key="1">
    <source>
        <dbReference type="ARBA" id="ARBA00004651"/>
    </source>
</evidence>
<evidence type="ECO:0000256" key="6">
    <source>
        <dbReference type="ARBA" id="ARBA00022692"/>
    </source>
</evidence>
<evidence type="ECO:0000256" key="5">
    <source>
        <dbReference type="ARBA" id="ARBA00022597"/>
    </source>
</evidence>
<dbReference type="InterPro" id="IPR047664">
    <property type="entry name" value="SWEET"/>
</dbReference>
<evidence type="ECO:0000256" key="3">
    <source>
        <dbReference type="ARBA" id="ARBA00022448"/>
    </source>
</evidence>
<comment type="function">
    <text evidence="10">Mediates both low-affinity uptake and efflux of sugar across the plasma membrane.</text>
</comment>
<feature type="transmembrane region" description="Helical" evidence="11">
    <location>
        <begin position="139"/>
        <end position="163"/>
    </location>
</feature>
<comment type="similarity">
    <text evidence="2 11">Belongs to the SWEET sugar transporter family.</text>
</comment>
<accession>A0A9E7JM13</accession>
<keyword evidence="6 11" id="KW-0812">Transmembrane</keyword>
<keyword evidence="3 11" id="KW-0813">Transport</keyword>
<evidence type="ECO:0000256" key="11">
    <source>
        <dbReference type="RuleBase" id="RU910715"/>
    </source>
</evidence>
<comment type="caution">
    <text evidence="11">Lacks conserved residue(s) required for the propagation of feature annotation.</text>
</comment>
<keyword evidence="8 11" id="KW-1133">Transmembrane helix</keyword>
<protein>
    <recommendedName>
        <fullName evidence="11">Bidirectional sugar transporter SWEET</fullName>
    </recommendedName>
</protein>
<keyword evidence="5 11" id="KW-0762">Sugar transport</keyword>
<gene>
    <name evidence="13" type="ORF">MUK42_26633</name>
</gene>
<dbReference type="FunFam" id="1.20.1280.290:FF:000001">
    <property type="entry name" value="Bidirectional sugar transporter SWEET"/>
    <property type="match status" value="1"/>
</dbReference>
<evidence type="ECO:0000313" key="14">
    <source>
        <dbReference type="Proteomes" id="UP001055439"/>
    </source>
</evidence>
<dbReference type="FunFam" id="1.20.1280.290:FF:000003">
    <property type="entry name" value="Bidirectional sugar transporter SWEET"/>
    <property type="match status" value="1"/>
</dbReference>
<dbReference type="Proteomes" id="UP001055439">
    <property type="component" value="Chromosome 2"/>
</dbReference>
<evidence type="ECO:0000256" key="2">
    <source>
        <dbReference type="ARBA" id="ARBA00007809"/>
    </source>
</evidence>
<sequence length="306" mass="34348">MVFLSPIPTFYRIYRKKSTEGFQSVPYVVALSSCMLLIYYALVKTNAILLITINSFGCFIETAYITIYLIYATKKARLLYLLNILHVIVHLCYELASAIPVRELQVFCIQIFVLLNVVAFAAIVLLTRLAFTGPDRVTVVGWICVGFSLCVFAAPLSIIRLVIRTKSVEFMPFYLSFFLTLNAIAWFGYGFFTKDLYVELPNVLGFVFGVAQMVVYILYKNKKKRKDAAVAAVPEHRVKIAELSSAPASELQVSLEEKDQNKRSTEASQDTDKNEAADEEGPDISAVRGIGDLMDHLVYTSSTSYD</sequence>
<dbReference type="OrthoDB" id="409725at2759"/>
<feature type="transmembrane region" description="Helical" evidence="11">
    <location>
        <begin position="107"/>
        <end position="127"/>
    </location>
</feature>
<dbReference type="PANTHER" id="PTHR10791:SF37">
    <property type="entry name" value="OS09G0508250 PROTEIN"/>
    <property type="match status" value="1"/>
</dbReference>
<keyword evidence="9 11" id="KW-0472">Membrane</keyword>
<dbReference type="GO" id="GO:0051119">
    <property type="term" value="F:sugar transmembrane transporter activity"/>
    <property type="evidence" value="ECO:0007669"/>
    <property type="project" value="InterPro"/>
</dbReference>
<feature type="compositionally biased region" description="Basic and acidic residues" evidence="12">
    <location>
        <begin position="255"/>
        <end position="276"/>
    </location>
</feature>
<feature type="transmembrane region" description="Helical" evidence="11">
    <location>
        <begin position="49"/>
        <end position="71"/>
    </location>
</feature>
<evidence type="ECO:0000256" key="8">
    <source>
        <dbReference type="ARBA" id="ARBA00022989"/>
    </source>
</evidence>
<feature type="transmembrane region" description="Helical" evidence="11">
    <location>
        <begin position="201"/>
        <end position="219"/>
    </location>
</feature>
<dbReference type="Gene3D" id="1.20.1280.290">
    <property type="match status" value="2"/>
</dbReference>
<dbReference type="PANTHER" id="PTHR10791">
    <property type="entry name" value="RAG1-ACTIVATING PROTEIN 1"/>
    <property type="match status" value="1"/>
</dbReference>
<evidence type="ECO:0000313" key="13">
    <source>
        <dbReference type="EMBL" id="URD86040.1"/>
    </source>
</evidence>
<comment type="subcellular location">
    <subcellularLocation>
        <location evidence="1">Cell membrane</location>
        <topology evidence="1">Multi-pass membrane protein</topology>
    </subcellularLocation>
</comment>
<keyword evidence="14" id="KW-1185">Reference proteome</keyword>
<organism evidence="13 14">
    <name type="scientific">Musa troglodytarum</name>
    <name type="common">fe'i banana</name>
    <dbReference type="NCBI Taxonomy" id="320322"/>
    <lineage>
        <taxon>Eukaryota</taxon>
        <taxon>Viridiplantae</taxon>
        <taxon>Streptophyta</taxon>
        <taxon>Embryophyta</taxon>
        <taxon>Tracheophyta</taxon>
        <taxon>Spermatophyta</taxon>
        <taxon>Magnoliopsida</taxon>
        <taxon>Liliopsida</taxon>
        <taxon>Zingiberales</taxon>
        <taxon>Musaceae</taxon>
        <taxon>Musa</taxon>
    </lineage>
</organism>
<evidence type="ECO:0000256" key="7">
    <source>
        <dbReference type="ARBA" id="ARBA00022737"/>
    </source>
</evidence>
<evidence type="ECO:0000256" key="4">
    <source>
        <dbReference type="ARBA" id="ARBA00022475"/>
    </source>
</evidence>
<proteinExistence type="inferred from homology"/>
<dbReference type="InterPro" id="IPR004316">
    <property type="entry name" value="SWEET_rpt"/>
</dbReference>
<feature type="region of interest" description="Disordered" evidence="12">
    <location>
        <begin position="250"/>
        <end position="288"/>
    </location>
</feature>
<keyword evidence="4" id="KW-1003">Cell membrane</keyword>
<name>A0A9E7JM13_9LILI</name>
<comment type="function">
    <text evidence="11">Mediates both low-affinity uptake and efflux of sugar across the membrane.</text>
</comment>
<feature type="transmembrane region" description="Helical" evidence="11">
    <location>
        <begin position="170"/>
        <end position="189"/>
    </location>
</feature>
<feature type="transmembrane region" description="Helical" evidence="11">
    <location>
        <begin position="24"/>
        <end position="42"/>
    </location>
</feature>
<evidence type="ECO:0000256" key="10">
    <source>
        <dbReference type="ARBA" id="ARBA00037238"/>
    </source>
</evidence>